<sequence length="175" mass="19398">MDYNTPPTWAAVAGLALLAICLYLAGVRRSRSGRRSYPPVVGTVFHKLYHFRRLHDYLTDLSRGRKTFRLLAPGRRLIYTCDPAVVEHILRANFGNYGKGAFNYDNTGDLLGDGIFAVDGDRWRQQRKIASHEFATSAMRDFSGAVFRENAAKLAAVVAANAASKQPMEFQASAA</sequence>
<evidence type="ECO:0000313" key="7">
    <source>
        <dbReference type="Proteomes" id="UP000604825"/>
    </source>
</evidence>
<proteinExistence type="inferred from homology"/>
<keyword evidence="5" id="KW-0472">Membrane</keyword>
<keyword evidence="3" id="KW-0560">Oxidoreductase</keyword>
<keyword evidence="4" id="KW-0408">Iron</keyword>
<evidence type="ECO:0000256" key="2">
    <source>
        <dbReference type="ARBA" id="ARBA00022723"/>
    </source>
</evidence>
<dbReference type="SUPFAM" id="SSF48264">
    <property type="entry name" value="Cytochrome P450"/>
    <property type="match status" value="1"/>
</dbReference>
<comment type="similarity">
    <text evidence="1">Belongs to the cytochrome P450 family.</text>
</comment>
<dbReference type="Gene3D" id="1.10.630.10">
    <property type="entry name" value="Cytochrome P450"/>
    <property type="match status" value="1"/>
</dbReference>
<dbReference type="AlphaFoldDB" id="A0A811NUF5"/>
<dbReference type="EMBL" id="CAJGYO010000005">
    <property type="protein sequence ID" value="CAD6228720.1"/>
    <property type="molecule type" value="Genomic_DNA"/>
</dbReference>
<dbReference type="InterPro" id="IPR001128">
    <property type="entry name" value="Cyt_P450"/>
</dbReference>
<feature type="transmembrane region" description="Helical" evidence="5">
    <location>
        <begin position="6"/>
        <end position="25"/>
    </location>
</feature>
<dbReference type="GO" id="GO:0020037">
    <property type="term" value="F:heme binding"/>
    <property type="evidence" value="ECO:0007669"/>
    <property type="project" value="InterPro"/>
</dbReference>
<accession>A0A811NUF5</accession>
<dbReference type="GO" id="GO:0004497">
    <property type="term" value="F:monooxygenase activity"/>
    <property type="evidence" value="ECO:0007669"/>
    <property type="project" value="InterPro"/>
</dbReference>
<organism evidence="6 7">
    <name type="scientific">Miscanthus lutarioriparius</name>
    <dbReference type="NCBI Taxonomy" id="422564"/>
    <lineage>
        <taxon>Eukaryota</taxon>
        <taxon>Viridiplantae</taxon>
        <taxon>Streptophyta</taxon>
        <taxon>Embryophyta</taxon>
        <taxon>Tracheophyta</taxon>
        <taxon>Spermatophyta</taxon>
        <taxon>Magnoliopsida</taxon>
        <taxon>Liliopsida</taxon>
        <taxon>Poales</taxon>
        <taxon>Poaceae</taxon>
        <taxon>PACMAD clade</taxon>
        <taxon>Panicoideae</taxon>
        <taxon>Andropogonodae</taxon>
        <taxon>Andropogoneae</taxon>
        <taxon>Saccharinae</taxon>
        <taxon>Miscanthus</taxon>
    </lineage>
</organism>
<dbReference type="GO" id="GO:0016705">
    <property type="term" value="F:oxidoreductase activity, acting on paired donors, with incorporation or reduction of molecular oxygen"/>
    <property type="evidence" value="ECO:0007669"/>
    <property type="project" value="InterPro"/>
</dbReference>
<dbReference type="Proteomes" id="UP000604825">
    <property type="component" value="Unassembled WGS sequence"/>
</dbReference>
<evidence type="ECO:0008006" key="8">
    <source>
        <dbReference type="Google" id="ProtNLM"/>
    </source>
</evidence>
<evidence type="ECO:0000256" key="5">
    <source>
        <dbReference type="SAM" id="Phobius"/>
    </source>
</evidence>
<gene>
    <name evidence="6" type="ORF">NCGR_LOCUS19403</name>
</gene>
<dbReference type="GO" id="GO:0005506">
    <property type="term" value="F:iron ion binding"/>
    <property type="evidence" value="ECO:0007669"/>
    <property type="project" value="InterPro"/>
</dbReference>
<dbReference type="PANTHER" id="PTHR24296">
    <property type="entry name" value="CYTOCHROME P450"/>
    <property type="match status" value="1"/>
</dbReference>
<reference evidence="6" key="1">
    <citation type="submission" date="2020-10" db="EMBL/GenBank/DDBJ databases">
        <authorList>
            <person name="Han B."/>
            <person name="Lu T."/>
            <person name="Zhao Q."/>
            <person name="Huang X."/>
            <person name="Zhao Y."/>
        </authorList>
    </citation>
    <scope>NUCLEOTIDE SEQUENCE</scope>
</reference>
<comment type="caution">
    <text evidence="6">The sequence shown here is derived from an EMBL/GenBank/DDBJ whole genome shotgun (WGS) entry which is preliminary data.</text>
</comment>
<evidence type="ECO:0000256" key="3">
    <source>
        <dbReference type="ARBA" id="ARBA00023002"/>
    </source>
</evidence>
<keyword evidence="5" id="KW-0812">Transmembrane</keyword>
<dbReference type="OrthoDB" id="1470350at2759"/>
<dbReference type="InterPro" id="IPR036396">
    <property type="entry name" value="Cyt_P450_sf"/>
</dbReference>
<evidence type="ECO:0000256" key="1">
    <source>
        <dbReference type="ARBA" id="ARBA00010617"/>
    </source>
</evidence>
<keyword evidence="5" id="KW-1133">Transmembrane helix</keyword>
<keyword evidence="2" id="KW-0479">Metal-binding</keyword>
<dbReference type="Pfam" id="PF00067">
    <property type="entry name" value="p450"/>
    <property type="match status" value="1"/>
</dbReference>
<name>A0A811NUF5_9POAL</name>
<evidence type="ECO:0000313" key="6">
    <source>
        <dbReference type="EMBL" id="CAD6228720.1"/>
    </source>
</evidence>
<evidence type="ECO:0000256" key="4">
    <source>
        <dbReference type="ARBA" id="ARBA00023004"/>
    </source>
</evidence>
<keyword evidence="7" id="KW-1185">Reference proteome</keyword>
<protein>
    <recommendedName>
        <fullName evidence="8">Cytochrome P450</fullName>
    </recommendedName>
</protein>